<evidence type="ECO:0000256" key="1">
    <source>
        <dbReference type="SAM" id="MobiDB-lite"/>
    </source>
</evidence>
<proteinExistence type="evidence at transcript level"/>
<name>V9H072_HUMAN</name>
<evidence type="ECO:0000313" key="2">
    <source>
        <dbReference type="EMBL" id="AAC51811.1"/>
    </source>
</evidence>
<dbReference type="AlphaFoldDB" id="V9H072"/>
<accession>V9H072</accession>
<dbReference type="EMBL" id="U92820">
    <property type="protein sequence ID" value="AAC51811.1"/>
    <property type="molecule type" value="mRNA"/>
</dbReference>
<organism evidence="2">
    <name type="scientific">Homo sapiens</name>
    <name type="common">Human</name>
    <dbReference type="NCBI Taxonomy" id="9606"/>
    <lineage>
        <taxon>Eukaryota</taxon>
        <taxon>Metazoa</taxon>
        <taxon>Chordata</taxon>
        <taxon>Craniata</taxon>
        <taxon>Vertebrata</taxon>
        <taxon>Euteleostomi</taxon>
        <taxon>Mammalia</taxon>
        <taxon>Eutheria</taxon>
        <taxon>Euarchontoglires</taxon>
        <taxon>Primates</taxon>
        <taxon>Haplorrhini</taxon>
        <taxon>Catarrhini</taxon>
        <taxon>Hominidae</taxon>
        <taxon>Homo</taxon>
    </lineage>
</organism>
<feature type="region of interest" description="Disordered" evidence="1">
    <location>
        <begin position="1"/>
        <end position="40"/>
    </location>
</feature>
<reference evidence="2" key="1">
    <citation type="journal article" date="1997" name="J. Gen. Virol.">
        <title>Spliced human endogenous retroviral HERV-H env transcripts in T-cell leukaemia cell lines and normal leukocytes: alternative splicing pattern of HERV-H transcripts.</title>
        <authorList>
            <person name="Lindeskog M."/>
            <person name="Blomberg J."/>
        </authorList>
    </citation>
    <scope>NUCLEOTIDE SEQUENCE</scope>
</reference>
<sequence>MILPDHLGSPLDHHGRRALGNSHSGRRQECQAAEPKLSHH</sequence>
<feature type="non-terminal residue" evidence="2">
    <location>
        <position position="40"/>
    </location>
</feature>
<protein>
    <submittedName>
        <fullName evidence="2">Unnamed HERV-H protein</fullName>
    </submittedName>
</protein>